<evidence type="ECO:0000256" key="5">
    <source>
        <dbReference type="ARBA" id="ARBA00022842"/>
    </source>
</evidence>
<evidence type="ECO:0000256" key="4">
    <source>
        <dbReference type="ARBA" id="ARBA00022832"/>
    </source>
</evidence>
<keyword evidence="3 8" id="KW-0479">Metal-binding</keyword>
<dbReference type="InterPro" id="IPR004568">
    <property type="entry name" value="Ppantetheine-prot_Trfase_dom"/>
</dbReference>
<dbReference type="InterPro" id="IPR008278">
    <property type="entry name" value="4-PPantetheinyl_Trfase_dom"/>
</dbReference>
<feature type="domain" description="4'-phosphopantetheinyl transferase" evidence="9">
    <location>
        <begin position="4"/>
        <end position="76"/>
    </location>
</feature>
<dbReference type="Pfam" id="PF01648">
    <property type="entry name" value="ACPS"/>
    <property type="match status" value="1"/>
</dbReference>
<proteinExistence type="inferred from homology"/>
<dbReference type="Gene3D" id="3.90.470.20">
    <property type="entry name" value="4'-phosphopantetheinyl transferase domain"/>
    <property type="match status" value="1"/>
</dbReference>
<dbReference type="RefSeq" id="WP_146882906.1">
    <property type="nucleotide sequence ID" value="NZ_BJXB01000003.1"/>
</dbReference>
<dbReference type="EMBL" id="BJXB01000003">
    <property type="protein sequence ID" value="GEM45450.1"/>
    <property type="molecule type" value="Genomic_DNA"/>
</dbReference>
<feature type="binding site" evidence="8">
    <location>
        <position position="8"/>
    </location>
    <ligand>
        <name>Mg(2+)</name>
        <dbReference type="ChEBI" id="CHEBI:18420"/>
    </ligand>
</feature>
<evidence type="ECO:0000313" key="10">
    <source>
        <dbReference type="EMBL" id="GEM45450.1"/>
    </source>
</evidence>
<sequence>MIVAIGTDLIEIHRIRKVLEREGDHFLHKIFTPEELTYCLKMADPVPSLAARFAAKEAFQKTWAEGHSWQDVWVVRDETPQGPFPFSRPYLKFSPALQSIMQEHRWVAHLSLTHTKEHAQAVVVLEDIRS</sequence>
<dbReference type="EC" id="2.7.8.7" evidence="8"/>
<dbReference type="SUPFAM" id="SSF56214">
    <property type="entry name" value="4'-phosphopantetheinyl transferase"/>
    <property type="match status" value="1"/>
</dbReference>
<evidence type="ECO:0000256" key="7">
    <source>
        <dbReference type="ARBA" id="ARBA00023160"/>
    </source>
</evidence>
<accession>A0A511MXZ0</accession>
<dbReference type="AlphaFoldDB" id="A0A511MXZ0"/>
<reference evidence="10 11" key="1">
    <citation type="submission" date="2019-07" db="EMBL/GenBank/DDBJ databases">
        <title>Whole genome shotgun sequence of Deinococcus cellulosilyticus NBRC 106333.</title>
        <authorList>
            <person name="Hosoyama A."/>
            <person name="Uohara A."/>
            <person name="Ohji S."/>
            <person name="Ichikawa N."/>
        </authorList>
    </citation>
    <scope>NUCLEOTIDE SEQUENCE [LARGE SCALE GENOMIC DNA]</scope>
    <source>
        <strain evidence="10 11">NBRC 106333</strain>
    </source>
</reference>
<dbReference type="GO" id="GO:0000287">
    <property type="term" value="F:magnesium ion binding"/>
    <property type="evidence" value="ECO:0007669"/>
    <property type="project" value="UniProtKB-UniRule"/>
</dbReference>
<organism evidence="10 11">
    <name type="scientific">Deinococcus cellulosilyticus (strain DSM 18568 / NBRC 106333 / KACC 11606 / 5516J-15)</name>
    <dbReference type="NCBI Taxonomy" id="1223518"/>
    <lineage>
        <taxon>Bacteria</taxon>
        <taxon>Thermotogati</taxon>
        <taxon>Deinococcota</taxon>
        <taxon>Deinococci</taxon>
        <taxon>Deinococcales</taxon>
        <taxon>Deinococcaceae</taxon>
        <taxon>Deinococcus</taxon>
    </lineage>
</organism>
<protein>
    <recommendedName>
        <fullName evidence="8">Holo-[acyl-carrier-protein] synthase</fullName>
        <shortName evidence="8">Holo-ACP synthase</shortName>
        <ecNumber evidence="8">2.7.8.7</ecNumber>
    </recommendedName>
    <alternativeName>
        <fullName evidence="8">4'-phosphopantetheinyl transferase AcpS</fullName>
    </alternativeName>
</protein>
<evidence type="ECO:0000256" key="8">
    <source>
        <dbReference type="HAMAP-Rule" id="MF_00101"/>
    </source>
</evidence>
<keyword evidence="2 8" id="KW-0808">Transferase</keyword>
<evidence type="ECO:0000256" key="1">
    <source>
        <dbReference type="ARBA" id="ARBA00022516"/>
    </source>
</evidence>
<dbReference type="GO" id="GO:0006633">
    <property type="term" value="P:fatty acid biosynthetic process"/>
    <property type="evidence" value="ECO:0007669"/>
    <property type="project" value="UniProtKB-UniRule"/>
</dbReference>
<keyword evidence="1 8" id="KW-0444">Lipid biosynthesis</keyword>
<keyword evidence="11" id="KW-1185">Reference proteome</keyword>
<evidence type="ECO:0000256" key="6">
    <source>
        <dbReference type="ARBA" id="ARBA00023098"/>
    </source>
</evidence>
<evidence type="ECO:0000256" key="3">
    <source>
        <dbReference type="ARBA" id="ARBA00022723"/>
    </source>
</evidence>
<dbReference type="NCBIfam" id="NF011256">
    <property type="entry name" value="PRK14662.1"/>
    <property type="match status" value="1"/>
</dbReference>
<gene>
    <name evidence="8 10" type="primary">acpS</name>
    <name evidence="10" type="ORF">DC3_10850</name>
</gene>
<dbReference type="InterPro" id="IPR002582">
    <property type="entry name" value="ACPS"/>
</dbReference>
<dbReference type="InterPro" id="IPR037143">
    <property type="entry name" value="4-PPantetheinyl_Trfase_dom_sf"/>
</dbReference>
<comment type="similarity">
    <text evidence="8">Belongs to the P-Pant transferase superfamily. AcpS family.</text>
</comment>
<dbReference type="NCBIfam" id="TIGR00556">
    <property type="entry name" value="pantethn_trn"/>
    <property type="match status" value="1"/>
</dbReference>
<name>A0A511MXZ0_DEIC1</name>
<comment type="cofactor">
    <cofactor evidence="8">
        <name>Mg(2+)</name>
        <dbReference type="ChEBI" id="CHEBI:18420"/>
    </cofactor>
</comment>
<evidence type="ECO:0000259" key="9">
    <source>
        <dbReference type="Pfam" id="PF01648"/>
    </source>
</evidence>
<comment type="subcellular location">
    <subcellularLocation>
        <location evidence="8">Cytoplasm</location>
    </subcellularLocation>
</comment>
<evidence type="ECO:0000256" key="2">
    <source>
        <dbReference type="ARBA" id="ARBA00022679"/>
    </source>
</evidence>
<comment type="catalytic activity">
    <reaction evidence="8">
        <text>apo-[ACP] + CoA = holo-[ACP] + adenosine 3',5'-bisphosphate + H(+)</text>
        <dbReference type="Rhea" id="RHEA:12068"/>
        <dbReference type="Rhea" id="RHEA-COMP:9685"/>
        <dbReference type="Rhea" id="RHEA-COMP:9690"/>
        <dbReference type="ChEBI" id="CHEBI:15378"/>
        <dbReference type="ChEBI" id="CHEBI:29999"/>
        <dbReference type="ChEBI" id="CHEBI:57287"/>
        <dbReference type="ChEBI" id="CHEBI:58343"/>
        <dbReference type="ChEBI" id="CHEBI:64479"/>
        <dbReference type="EC" id="2.7.8.7"/>
    </reaction>
</comment>
<dbReference type="GO" id="GO:0005737">
    <property type="term" value="C:cytoplasm"/>
    <property type="evidence" value="ECO:0007669"/>
    <property type="project" value="UniProtKB-SubCell"/>
</dbReference>
<dbReference type="GO" id="GO:0008897">
    <property type="term" value="F:holo-[acyl-carrier-protein] synthase activity"/>
    <property type="evidence" value="ECO:0007669"/>
    <property type="project" value="UniProtKB-UniRule"/>
</dbReference>
<comment type="function">
    <text evidence="8">Transfers the 4'-phosphopantetheine moiety from coenzyme A to a Ser of acyl-carrier-protein.</text>
</comment>
<dbReference type="NCBIfam" id="TIGR00516">
    <property type="entry name" value="acpS"/>
    <property type="match status" value="1"/>
</dbReference>
<dbReference type="HAMAP" id="MF_00101">
    <property type="entry name" value="AcpS"/>
    <property type="match status" value="1"/>
</dbReference>
<keyword evidence="8" id="KW-0963">Cytoplasm</keyword>
<keyword evidence="6 8" id="KW-0443">Lipid metabolism</keyword>
<keyword evidence="5 8" id="KW-0460">Magnesium</keyword>
<keyword evidence="4 8" id="KW-0276">Fatty acid metabolism</keyword>
<keyword evidence="7 8" id="KW-0275">Fatty acid biosynthesis</keyword>
<dbReference type="Proteomes" id="UP000321306">
    <property type="component" value="Unassembled WGS sequence"/>
</dbReference>
<feature type="binding site" evidence="8">
    <location>
        <position position="57"/>
    </location>
    <ligand>
        <name>Mg(2+)</name>
        <dbReference type="ChEBI" id="CHEBI:18420"/>
    </ligand>
</feature>
<evidence type="ECO:0000313" key="11">
    <source>
        <dbReference type="Proteomes" id="UP000321306"/>
    </source>
</evidence>
<comment type="caution">
    <text evidence="10">The sequence shown here is derived from an EMBL/GenBank/DDBJ whole genome shotgun (WGS) entry which is preliminary data.</text>
</comment>
<dbReference type="OrthoDB" id="517356at2"/>